<proteinExistence type="inferred from homology"/>
<dbReference type="PANTHER" id="PTHR33446:SF2">
    <property type="entry name" value="PROTEIN TONB"/>
    <property type="match status" value="1"/>
</dbReference>
<evidence type="ECO:0000256" key="4">
    <source>
        <dbReference type="ARBA" id="ARBA00022475"/>
    </source>
</evidence>
<keyword evidence="7" id="KW-0653">Protein transport</keyword>
<dbReference type="Proteomes" id="UP000036890">
    <property type="component" value="Unassembled WGS sequence"/>
</dbReference>
<keyword evidence="4" id="KW-1003">Cell membrane</keyword>
<evidence type="ECO:0000256" key="7">
    <source>
        <dbReference type="ARBA" id="ARBA00022927"/>
    </source>
</evidence>
<keyword evidence="8" id="KW-1133">Transmembrane helix</keyword>
<dbReference type="PANTHER" id="PTHR33446">
    <property type="entry name" value="PROTEIN TONB-RELATED"/>
    <property type="match status" value="1"/>
</dbReference>
<dbReference type="NCBIfam" id="TIGR01352">
    <property type="entry name" value="tonB_Cterm"/>
    <property type="match status" value="1"/>
</dbReference>
<dbReference type="AlphaFoldDB" id="A0A0L8AA31"/>
<feature type="domain" description="TonB C-terminal" evidence="11">
    <location>
        <begin position="146"/>
        <end position="239"/>
    </location>
</feature>
<dbReference type="InterPro" id="IPR037682">
    <property type="entry name" value="TonB_C"/>
</dbReference>
<dbReference type="RefSeq" id="WP_010483998.1">
    <property type="nucleotide sequence ID" value="NZ_AJLO02000023.1"/>
</dbReference>
<dbReference type="PROSITE" id="PS52015">
    <property type="entry name" value="TONB_CTD"/>
    <property type="match status" value="1"/>
</dbReference>
<sequence>MSGLRRWATSLAIVLLVHALLVSVACWWAARAPAVAAAAPPAALMLELAPMAQAPPVPPREVATGPLQQQQQRQAPKPALREQPKAPVQPQGDLPPPRTPEPTPSPDTAEANVAQTSAPPQVAADAAARYTAPQTTAGERSRAEATWEGRLLGHLQKHRRYPRQAERLRQQGVVYVRFAVAQDGAVSGLTLGRSSGFALLDQETLDTVRRASPVPAPPAEVAGDPVDVMVPVSFFLRGR</sequence>
<dbReference type="GO" id="GO:0098797">
    <property type="term" value="C:plasma membrane protein complex"/>
    <property type="evidence" value="ECO:0007669"/>
    <property type="project" value="TreeGrafter"/>
</dbReference>
<name>A0A0L8AA31_9GAMM</name>
<evidence type="ECO:0000313" key="12">
    <source>
        <dbReference type="EMBL" id="KOE99242.1"/>
    </source>
</evidence>
<keyword evidence="3" id="KW-0813">Transport</keyword>
<reference evidence="12 13" key="1">
    <citation type="journal article" date="2012" name="J. Bacteriol.">
        <title>Genome sequence of a novel nicotine-degrading strain, Pseudomonas geniculata N1.</title>
        <authorList>
            <person name="Tang H."/>
            <person name="Yu H."/>
            <person name="Tai C."/>
            <person name="Huang K."/>
            <person name="Liu Y."/>
            <person name="Wang L."/>
            <person name="Yao Y."/>
            <person name="Wu G."/>
            <person name="Xu P."/>
        </authorList>
    </citation>
    <scope>NUCLEOTIDE SEQUENCE [LARGE SCALE GENOMIC DNA]</scope>
    <source>
        <strain evidence="12 13">N1</strain>
    </source>
</reference>
<keyword evidence="9" id="KW-0472">Membrane</keyword>
<dbReference type="PROSITE" id="PS51257">
    <property type="entry name" value="PROKAR_LIPOPROTEIN"/>
    <property type="match status" value="1"/>
</dbReference>
<evidence type="ECO:0000256" key="6">
    <source>
        <dbReference type="ARBA" id="ARBA00022692"/>
    </source>
</evidence>
<organism evidence="12 13">
    <name type="scientific">Stenotrophomonas geniculata N1</name>
    <dbReference type="NCBI Taxonomy" id="1167641"/>
    <lineage>
        <taxon>Bacteria</taxon>
        <taxon>Pseudomonadati</taxon>
        <taxon>Pseudomonadota</taxon>
        <taxon>Gammaproteobacteria</taxon>
        <taxon>Lysobacterales</taxon>
        <taxon>Lysobacteraceae</taxon>
        <taxon>Stenotrophomonas</taxon>
    </lineage>
</organism>
<evidence type="ECO:0000256" key="3">
    <source>
        <dbReference type="ARBA" id="ARBA00022448"/>
    </source>
</evidence>
<evidence type="ECO:0000259" key="11">
    <source>
        <dbReference type="PROSITE" id="PS52015"/>
    </source>
</evidence>
<dbReference type="SUPFAM" id="SSF74653">
    <property type="entry name" value="TolA/TonB C-terminal domain"/>
    <property type="match status" value="1"/>
</dbReference>
<dbReference type="OrthoDB" id="8703302at2"/>
<keyword evidence="6" id="KW-0812">Transmembrane</keyword>
<comment type="caution">
    <text evidence="12">The sequence shown here is derived from an EMBL/GenBank/DDBJ whole genome shotgun (WGS) entry which is preliminary data.</text>
</comment>
<keyword evidence="12" id="KW-0675">Receptor</keyword>
<evidence type="ECO:0000256" key="2">
    <source>
        <dbReference type="ARBA" id="ARBA00006555"/>
    </source>
</evidence>
<evidence type="ECO:0000256" key="10">
    <source>
        <dbReference type="SAM" id="MobiDB-lite"/>
    </source>
</evidence>
<protein>
    <submittedName>
        <fullName evidence="12">TonB-dependent receptor</fullName>
    </submittedName>
</protein>
<evidence type="ECO:0000313" key="13">
    <source>
        <dbReference type="Proteomes" id="UP000036890"/>
    </source>
</evidence>
<feature type="region of interest" description="Disordered" evidence="10">
    <location>
        <begin position="56"/>
        <end position="144"/>
    </location>
</feature>
<evidence type="ECO:0000256" key="1">
    <source>
        <dbReference type="ARBA" id="ARBA00004383"/>
    </source>
</evidence>
<dbReference type="GO" id="GO:0031992">
    <property type="term" value="F:energy transducer activity"/>
    <property type="evidence" value="ECO:0007669"/>
    <property type="project" value="TreeGrafter"/>
</dbReference>
<dbReference type="GO" id="GO:0055085">
    <property type="term" value="P:transmembrane transport"/>
    <property type="evidence" value="ECO:0007669"/>
    <property type="project" value="InterPro"/>
</dbReference>
<evidence type="ECO:0000256" key="8">
    <source>
        <dbReference type="ARBA" id="ARBA00022989"/>
    </source>
</evidence>
<accession>A0A0L8AA31</accession>
<comment type="subcellular location">
    <subcellularLocation>
        <location evidence="1">Cell inner membrane</location>
        <topology evidence="1">Single-pass membrane protein</topology>
        <orientation evidence="1">Periplasmic side</orientation>
    </subcellularLocation>
</comment>
<feature type="compositionally biased region" description="Pro residues" evidence="10">
    <location>
        <begin position="93"/>
        <end position="105"/>
    </location>
</feature>
<dbReference type="EMBL" id="AJLO02000023">
    <property type="protein sequence ID" value="KOE99242.1"/>
    <property type="molecule type" value="Genomic_DNA"/>
</dbReference>
<dbReference type="InterPro" id="IPR006260">
    <property type="entry name" value="TonB/TolA_C"/>
</dbReference>
<dbReference type="InterPro" id="IPR051045">
    <property type="entry name" value="TonB-dependent_transducer"/>
</dbReference>
<evidence type="ECO:0000256" key="5">
    <source>
        <dbReference type="ARBA" id="ARBA00022519"/>
    </source>
</evidence>
<comment type="similarity">
    <text evidence="2">Belongs to the TonB family.</text>
</comment>
<dbReference type="GO" id="GO:0015031">
    <property type="term" value="P:protein transport"/>
    <property type="evidence" value="ECO:0007669"/>
    <property type="project" value="UniProtKB-KW"/>
</dbReference>
<evidence type="ECO:0000256" key="9">
    <source>
        <dbReference type="ARBA" id="ARBA00023136"/>
    </source>
</evidence>
<keyword evidence="5" id="KW-0997">Cell inner membrane</keyword>
<gene>
    <name evidence="12" type="ORF">W7K_10585</name>
</gene>
<dbReference type="Pfam" id="PF03544">
    <property type="entry name" value="TonB_C"/>
    <property type="match status" value="1"/>
</dbReference>
<dbReference type="Gene3D" id="3.30.1150.10">
    <property type="match status" value="1"/>
</dbReference>